<dbReference type="PROSITE" id="PS51186">
    <property type="entry name" value="GNAT"/>
    <property type="match status" value="1"/>
</dbReference>
<comment type="caution">
    <text evidence="4">The sequence shown here is derived from an EMBL/GenBank/DDBJ whole genome shotgun (WGS) entry which is preliminary data.</text>
</comment>
<keyword evidence="5" id="KW-1185">Reference proteome</keyword>
<proteinExistence type="predicted"/>
<reference evidence="4 5" key="1">
    <citation type="journal article" date="2012" name="ISME J.">
        <title>Nitrification expanded: discovery, physiology and genomics of a nitrite-oxidizing bacterium from the phylum Chloroflexi.</title>
        <authorList>
            <person name="Sorokin D.Y."/>
            <person name="Lucker S."/>
            <person name="Vejmelkova D."/>
            <person name="Kostrikina N.A."/>
            <person name="Kleerebezem R."/>
            <person name="Rijpstra W.I."/>
            <person name="Damste J.S."/>
            <person name="Le Paslier D."/>
            <person name="Muyzer G."/>
            <person name="Wagner M."/>
            <person name="van Loosdrecht M.C."/>
            <person name="Daims H."/>
        </authorList>
    </citation>
    <scope>NUCLEOTIDE SEQUENCE [LARGE SCALE GENOMIC DNA]</scope>
    <source>
        <strain evidence="5">none</strain>
    </source>
</reference>
<dbReference type="OrthoDB" id="156739at2"/>
<dbReference type="RefSeq" id="WP_008475556.1">
    <property type="nucleotide sequence ID" value="NZ_CAGS01000081.1"/>
</dbReference>
<feature type="domain" description="N-acetyltransferase" evidence="3">
    <location>
        <begin position="5"/>
        <end position="157"/>
    </location>
</feature>
<dbReference type="Pfam" id="PF00583">
    <property type="entry name" value="Acetyltransf_1"/>
    <property type="match status" value="1"/>
</dbReference>
<dbReference type="InterPro" id="IPR000182">
    <property type="entry name" value="GNAT_dom"/>
</dbReference>
<name>I4EE49_9BACT</name>
<evidence type="ECO:0000256" key="1">
    <source>
        <dbReference type="ARBA" id="ARBA00022679"/>
    </source>
</evidence>
<dbReference type="GO" id="GO:0016747">
    <property type="term" value="F:acyltransferase activity, transferring groups other than amino-acyl groups"/>
    <property type="evidence" value="ECO:0007669"/>
    <property type="project" value="InterPro"/>
</dbReference>
<dbReference type="PANTHER" id="PTHR43420:SF47">
    <property type="entry name" value="N-ACETYLTRANSFERASE DOMAIN-CONTAINING PROTEIN"/>
    <property type="match status" value="1"/>
</dbReference>
<evidence type="ECO:0000313" key="5">
    <source>
        <dbReference type="Proteomes" id="UP000004221"/>
    </source>
</evidence>
<evidence type="ECO:0000259" key="3">
    <source>
        <dbReference type="PROSITE" id="PS51186"/>
    </source>
</evidence>
<keyword evidence="1 4" id="KW-0808">Transferase</keyword>
<dbReference type="Gene3D" id="3.40.630.30">
    <property type="match status" value="1"/>
</dbReference>
<organism evidence="4 5">
    <name type="scientific">Nitrolancea hollandica Lb</name>
    <dbReference type="NCBI Taxonomy" id="1129897"/>
    <lineage>
        <taxon>Bacteria</taxon>
        <taxon>Pseudomonadati</taxon>
        <taxon>Thermomicrobiota</taxon>
        <taxon>Thermomicrobia</taxon>
        <taxon>Sphaerobacterales</taxon>
        <taxon>Sphaerobacterineae</taxon>
        <taxon>Sphaerobacteraceae</taxon>
        <taxon>Nitrolancea</taxon>
    </lineage>
</organism>
<sequence>MAVSIALRPVQPEDAAFLYRVYAGTREEELSRLSWDAAQKDAFLRMQFDAQHRYYQKQFPDAAYQVIRVNDCPAGRLYVDRNPDEVRIIDIALLPEYRGQGIGTTLLRSLLEEAGRANKPVRIHVEQANPALRLYRRLGFAVVADRGIYVLMEWSPDGIPEGEDQVKIAS</sequence>
<dbReference type="EMBL" id="CAGS01000081">
    <property type="protein sequence ID" value="CCF82961.1"/>
    <property type="molecule type" value="Genomic_DNA"/>
</dbReference>
<protein>
    <submittedName>
        <fullName evidence="4">Putative Acetyltransferase</fullName>
    </submittedName>
</protein>
<evidence type="ECO:0000313" key="4">
    <source>
        <dbReference type="EMBL" id="CCF82961.1"/>
    </source>
</evidence>
<dbReference type="AlphaFoldDB" id="I4EE49"/>
<gene>
    <name evidence="4" type="ORF">NITHO_1710003</name>
</gene>
<evidence type="ECO:0000256" key="2">
    <source>
        <dbReference type="ARBA" id="ARBA00023315"/>
    </source>
</evidence>
<dbReference type="InterPro" id="IPR050680">
    <property type="entry name" value="YpeA/RimI_acetyltransf"/>
</dbReference>
<dbReference type="CDD" id="cd04301">
    <property type="entry name" value="NAT_SF"/>
    <property type="match status" value="1"/>
</dbReference>
<accession>I4EE49</accession>
<keyword evidence="2" id="KW-0012">Acyltransferase</keyword>
<dbReference type="SUPFAM" id="SSF55729">
    <property type="entry name" value="Acyl-CoA N-acyltransferases (Nat)"/>
    <property type="match status" value="1"/>
</dbReference>
<dbReference type="PANTHER" id="PTHR43420">
    <property type="entry name" value="ACETYLTRANSFERASE"/>
    <property type="match status" value="1"/>
</dbReference>
<dbReference type="Proteomes" id="UP000004221">
    <property type="component" value="Unassembled WGS sequence"/>
</dbReference>
<dbReference type="InterPro" id="IPR016181">
    <property type="entry name" value="Acyl_CoA_acyltransferase"/>
</dbReference>